<reference evidence="1" key="2">
    <citation type="submission" date="2024-06" db="EMBL/GenBank/DDBJ databases">
        <authorList>
            <person name="Plum-Jensen L.E."/>
            <person name="Schramm A."/>
            <person name="Marshall I.P.G."/>
        </authorList>
    </citation>
    <scope>NUCLEOTIDE SEQUENCE</scope>
    <source>
        <strain evidence="1">Rat1</strain>
    </source>
</reference>
<dbReference type="EMBL" id="CP159373">
    <property type="protein sequence ID" value="XCN72682.1"/>
    <property type="molecule type" value="Genomic_DNA"/>
</dbReference>
<sequence length="130" mass="14878">MPNRNRISTLLLFIVLMGITCTDCTGRDQKSEQVERAGSSYRTQKDYASLEVISKYLHRDMTRSEVEELLGKADYSPIEGQEYYSSDRREAVGSGKERMNVTVGLVVEYRDDQGELTGKLQRFWLGRIGE</sequence>
<organism evidence="1">
    <name type="scientific">Candidatus Electrothrix aestuarii</name>
    <dbReference type="NCBI Taxonomy" id="3062594"/>
    <lineage>
        <taxon>Bacteria</taxon>
        <taxon>Pseudomonadati</taxon>
        <taxon>Thermodesulfobacteriota</taxon>
        <taxon>Desulfobulbia</taxon>
        <taxon>Desulfobulbales</taxon>
        <taxon>Desulfobulbaceae</taxon>
        <taxon>Candidatus Electrothrix</taxon>
    </lineage>
</organism>
<evidence type="ECO:0008006" key="2">
    <source>
        <dbReference type="Google" id="ProtNLM"/>
    </source>
</evidence>
<dbReference type="AlphaFoldDB" id="A0AAU8LTQ4"/>
<evidence type="ECO:0000313" key="1">
    <source>
        <dbReference type="EMBL" id="XCN72682.1"/>
    </source>
</evidence>
<reference evidence="1" key="1">
    <citation type="journal article" date="2024" name="Syst. Appl. Microbiol.">
        <title>First single-strain enrichments of Electrothrix cable bacteria, description of E. aestuarii sp. nov. and E. rattekaaiensis sp. nov., and proposal of a cable bacteria taxonomy following the rules of the SeqCode.</title>
        <authorList>
            <person name="Plum-Jensen L.E."/>
            <person name="Schramm A."/>
            <person name="Marshall I.P.G."/>
        </authorList>
    </citation>
    <scope>NUCLEOTIDE SEQUENCE</scope>
    <source>
        <strain evidence="1">Rat1</strain>
    </source>
</reference>
<name>A0AAU8LTQ4_9BACT</name>
<accession>A0AAU8LTQ4</accession>
<dbReference type="KEGG" id="eaj:Q3M24_20695"/>
<proteinExistence type="predicted"/>
<protein>
    <recommendedName>
        <fullName evidence="2">SmpA / OmlA family protein</fullName>
    </recommendedName>
</protein>
<gene>
    <name evidence="1" type="ORF">Q3M24_20695</name>
</gene>